<dbReference type="InterPro" id="IPR047951">
    <property type="entry name" value="Transpos_ISL3"/>
</dbReference>
<dbReference type="Gene3D" id="1.10.10.10">
    <property type="entry name" value="Winged helix-like DNA-binding domain superfamily/Winged helix DNA-binding domain"/>
    <property type="match status" value="1"/>
</dbReference>
<dbReference type="Pfam" id="PF01610">
    <property type="entry name" value="DDE_Tnp_ISL3"/>
    <property type="match status" value="1"/>
</dbReference>
<name>A0A0A7RF84_9LACO</name>
<dbReference type="PANTHER" id="PTHR33498:SF1">
    <property type="entry name" value="TRANSPOSASE FOR INSERTION SEQUENCE ELEMENT IS1557"/>
    <property type="match status" value="1"/>
</dbReference>
<dbReference type="InterPro" id="IPR036388">
    <property type="entry name" value="WH-like_DNA-bd_sf"/>
</dbReference>
<dbReference type="NCBIfam" id="NF033550">
    <property type="entry name" value="transpos_ISL3"/>
    <property type="match status" value="1"/>
</dbReference>
<accession>A0A0A7RF84</accession>
<evidence type="ECO:0000259" key="1">
    <source>
        <dbReference type="Pfam" id="PF01610"/>
    </source>
</evidence>
<proteinExistence type="predicted"/>
<dbReference type="Pfam" id="PF14690">
    <property type="entry name" value="Zn_ribbon_ISL3"/>
    <property type="match status" value="1"/>
</dbReference>
<gene>
    <name evidence="3" type="primary">tn1</name>
</gene>
<dbReference type="EMBL" id="KM886862">
    <property type="protein sequence ID" value="AJA33860.1"/>
    <property type="molecule type" value="Genomic_DNA"/>
</dbReference>
<feature type="domain" description="Transposase IS204/IS1001/IS1096/IS1165 DDE" evidence="1">
    <location>
        <begin position="163"/>
        <end position="411"/>
    </location>
</feature>
<reference evidence="3" key="1">
    <citation type="journal article" date="2014" name="Appl. Environ. Microbiol.">
        <title>Detection and genomic characterization of motility in Lactobacillus curvatus: confirmation of motility in a species outside the Lactobacillus salivarius clade.</title>
        <authorList>
            <person name="Cousin F.J."/>
            <person name="Lynch S.M."/>
            <person name="Harris H.M."/>
            <person name="McCann A."/>
            <person name="Lynch D.B."/>
            <person name="Neville B.A."/>
            <person name="Irisawa T."/>
            <person name="Okada S."/>
            <person name="Endo A."/>
            <person name="O'Toole P.W."/>
        </authorList>
    </citation>
    <scope>NUCLEOTIDE SEQUENCE</scope>
    <source>
        <strain evidence="3">DSM 19910</strain>
    </source>
</reference>
<organism evidence="3">
    <name type="scientific">Liquorilactobacillus capillatus</name>
    <dbReference type="NCBI Taxonomy" id="480931"/>
    <lineage>
        <taxon>Bacteria</taxon>
        <taxon>Bacillati</taxon>
        <taxon>Bacillota</taxon>
        <taxon>Bacilli</taxon>
        <taxon>Lactobacillales</taxon>
        <taxon>Lactobacillaceae</taxon>
        <taxon>Liquorilactobacillus</taxon>
    </lineage>
</organism>
<evidence type="ECO:0000259" key="2">
    <source>
        <dbReference type="Pfam" id="PF14690"/>
    </source>
</evidence>
<dbReference type="InterPro" id="IPR002560">
    <property type="entry name" value="Transposase_DDE"/>
</dbReference>
<evidence type="ECO:0000313" key="3">
    <source>
        <dbReference type="EMBL" id="AJA33860.1"/>
    </source>
</evidence>
<feature type="domain" description="Transposase IS204/IS1001/IS1096/IS1165 zinc-finger" evidence="2">
    <location>
        <begin position="49"/>
        <end position="93"/>
    </location>
</feature>
<sequence>MSQNNSILELLNLKDTNINVTGVTNKIDYVGGEKRNIKVIYAQLTYSLTRCPYCGFPTIVKNGTRLTKLKITSLTGQEFRLYLKKQRYWCKNCLHSCGAHSQIVATNHSITNQVRLRVNQLVRESLPVKTIAKLVGISSTSVQRIIYAHRHALIERRKLPRIICFDEFRSVHSMFSFICIDAITHNLLAILSDRLTKNITAYFLSHYSLSERSQVQKIVMDLNAQYQYFIHRIFPNAQVVIDRFHIIQLAGRALDQARISLLHGIEDHRCRNYKMLKSEWRLFHKNEDQLDPTHPKYYFGVNEYITDQAIINHINDNYPRFKAIYQSYQIILHAVKEGDTNGLRSLINSYKKNNTEMDTVITTLKKNWQGIYNACTLSYSNGPLEGIIRKIKELKRGCYGFSRMDHLFIRIQLIHQ</sequence>
<dbReference type="PANTHER" id="PTHR33498">
    <property type="entry name" value="TRANSPOSASE FOR INSERTION SEQUENCE ELEMENT IS1557"/>
    <property type="match status" value="1"/>
</dbReference>
<protein>
    <submittedName>
        <fullName evidence="3">Transposase</fullName>
    </submittedName>
</protein>
<dbReference type="InterPro" id="IPR029261">
    <property type="entry name" value="Transposase_Znf"/>
</dbReference>
<dbReference type="AlphaFoldDB" id="A0A0A7RF84"/>